<proteinExistence type="predicted"/>
<organism evidence="2 3">
    <name type="scientific">Saguinus oedipus</name>
    <name type="common">Cotton-top tamarin</name>
    <name type="synonym">Oedipomidas oedipus</name>
    <dbReference type="NCBI Taxonomy" id="9490"/>
    <lineage>
        <taxon>Eukaryota</taxon>
        <taxon>Metazoa</taxon>
        <taxon>Chordata</taxon>
        <taxon>Craniata</taxon>
        <taxon>Vertebrata</taxon>
        <taxon>Euteleostomi</taxon>
        <taxon>Mammalia</taxon>
        <taxon>Eutheria</taxon>
        <taxon>Euarchontoglires</taxon>
        <taxon>Primates</taxon>
        <taxon>Haplorrhini</taxon>
        <taxon>Platyrrhini</taxon>
        <taxon>Cebidae</taxon>
        <taxon>Callitrichinae</taxon>
        <taxon>Saguinus</taxon>
    </lineage>
</organism>
<sequence>MVQFRLLPRCTRLVQASPQGAEVAAKQEEAVARGPGLWLQAGPAPQGRQLHRESRR</sequence>
<protein>
    <submittedName>
        <fullName evidence="2">Uncharacterized protein</fullName>
    </submittedName>
</protein>
<accession>A0ABQ9W9E1</accession>
<feature type="non-terminal residue" evidence="2">
    <location>
        <position position="56"/>
    </location>
</feature>
<reference evidence="2 3" key="1">
    <citation type="submission" date="2023-05" db="EMBL/GenBank/DDBJ databases">
        <title>B98-5 Cell Line De Novo Hybrid Assembly: An Optical Mapping Approach.</title>
        <authorList>
            <person name="Kananen K."/>
            <person name="Auerbach J.A."/>
            <person name="Kautto E."/>
            <person name="Blachly J.S."/>
        </authorList>
    </citation>
    <scope>NUCLEOTIDE SEQUENCE [LARGE SCALE GENOMIC DNA]</scope>
    <source>
        <strain evidence="2">B95-8</strain>
        <tissue evidence="2">Cell line</tissue>
    </source>
</reference>
<keyword evidence="3" id="KW-1185">Reference proteome</keyword>
<evidence type="ECO:0000256" key="1">
    <source>
        <dbReference type="SAM" id="MobiDB-lite"/>
    </source>
</evidence>
<name>A0ABQ9W9E1_SAGOE</name>
<evidence type="ECO:0000313" key="3">
    <source>
        <dbReference type="Proteomes" id="UP001266305"/>
    </source>
</evidence>
<dbReference type="EMBL" id="JASSZA010000002">
    <property type="protein sequence ID" value="KAK2117428.1"/>
    <property type="molecule type" value="Genomic_DNA"/>
</dbReference>
<comment type="caution">
    <text evidence="2">The sequence shown here is derived from an EMBL/GenBank/DDBJ whole genome shotgun (WGS) entry which is preliminary data.</text>
</comment>
<evidence type="ECO:0000313" key="2">
    <source>
        <dbReference type="EMBL" id="KAK2117428.1"/>
    </source>
</evidence>
<feature type="region of interest" description="Disordered" evidence="1">
    <location>
        <begin position="35"/>
        <end position="56"/>
    </location>
</feature>
<dbReference type="Proteomes" id="UP001266305">
    <property type="component" value="Unassembled WGS sequence"/>
</dbReference>
<gene>
    <name evidence="2" type="ORF">P7K49_004314</name>
</gene>